<dbReference type="Proteomes" id="UP000824239">
    <property type="component" value="Unassembled WGS sequence"/>
</dbReference>
<feature type="signal peptide" evidence="3">
    <location>
        <begin position="1"/>
        <end position="23"/>
    </location>
</feature>
<feature type="domain" description="DUF2207" evidence="4">
    <location>
        <begin position="100"/>
        <end position="229"/>
    </location>
</feature>
<feature type="transmembrane region" description="Helical" evidence="2">
    <location>
        <begin position="491"/>
        <end position="520"/>
    </location>
</feature>
<feature type="compositionally biased region" description="Low complexity" evidence="1">
    <location>
        <begin position="28"/>
        <end position="44"/>
    </location>
</feature>
<protein>
    <submittedName>
        <fullName evidence="5">DUF2207 domain-containing protein</fullName>
    </submittedName>
</protein>
<evidence type="ECO:0000256" key="3">
    <source>
        <dbReference type="SAM" id="SignalP"/>
    </source>
</evidence>
<accession>A0A9D1DGD1</accession>
<proteinExistence type="predicted"/>
<feature type="compositionally biased region" description="Acidic residues" evidence="1">
    <location>
        <begin position="45"/>
        <end position="61"/>
    </location>
</feature>
<gene>
    <name evidence="5" type="ORF">IAA53_02295</name>
</gene>
<dbReference type="AlphaFoldDB" id="A0A9D1DGD1"/>
<keyword evidence="2" id="KW-0812">Transmembrane</keyword>
<name>A0A9D1DGD1_9FIRM</name>
<comment type="caution">
    <text evidence="5">The sequence shown here is derived from an EMBL/GenBank/DDBJ whole genome shotgun (WGS) entry which is preliminary data.</text>
</comment>
<keyword evidence="2" id="KW-0472">Membrane</keyword>
<reference evidence="5" key="1">
    <citation type="submission" date="2020-10" db="EMBL/GenBank/DDBJ databases">
        <authorList>
            <person name="Gilroy R."/>
        </authorList>
    </citation>
    <scope>NUCLEOTIDE SEQUENCE</scope>
    <source>
        <strain evidence="5">ChiBcec15-4380</strain>
    </source>
</reference>
<evidence type="ECO:0000313" key="5">
    <source>
        <dbReference type="EMBL" id="HIR50111.1"/>
    </source>
</evidence>
<feature type="region of interest" description="Disordered" evidence="1">
    <location>
        <begin position="28"/>
        <end position="93"/>
    </location>
</feature>
<evidence type="ECO:0000256" key="1">
    <source>
        <dbReference type="SAM" id="MobiDB-lite"/>
    </source>
</evidence>
<keyword evidence="2" id="KW-1133">Transmembrane helix</keyword>
<evidence type="ECO:0000313" key="6">
    <source>
        <dbReference type="Proteomes" id="UP000824239"/>
    </source>
</evidence>
<feature type="transmembrane region" description="Helical" evidence="2">
    <location>
        <begin position="280"/>
        <end position="301"/>
    </location>
</feature>
<dbReference type="EMBL" id="DVHE01000015">
    <property type="protein sequence ID" value="HIR50111.1"/>
    <property type="molecule type" value="Genomic_DNA"/>
</dbReference>
<dbReference type="Pfam" id="PF09972">
    <property type="entry name" value="DUF2207"/>
    <property type="match status" value="1"/>
</dbReference>
<dbReference type="InterPro" id="IPR018702">
    <property type="entry name" value="DUF2207"/>
</dbReference>
<sequence>MKRLIALLAALCCLAALLTPVWAVQDEGTGADTGETGTAATDTGDTAEDPDASGEGGEDATDSAASDSETDPEADQAADAETDSETGSDPAALTETAFQSVTITCTVDESGRAYFQETLELSIVGSVQEITFTFPAEAKSPKVDGYKTKSSTENGVRVLTVSNDAGFTGVQTFQLSFNQTGLVTAGEASQTIRLPLLSPQAYPIAAVSFSVTFPENFSSTPSFESGYYKDVIEDMMTVSTSGGVVTGITNKGTVLNDNETLTMSLTLPEGYFSGNFGEGIGAIVLLVLSILFALLGLFYWFRLLRNKTLRVSARSLPPDGVNPGDLPFLLAGGDADFNMLVSYWASLGYVSFFINQAGHVIIRRRMEMGNERRAYERKLFLLLFGDESYCDGASLHYKKVGSKAMTVIPRYWARRIFDKRSGSPFLAQLLCCLACACSTTLAMDALAPESMHFLFLIASFIAGFAFSYCLQKAASAYYLNDWVRTGIGVSCGFLLLLVGLLGGAGLATVIAGGASAFVGWQTAHGGRRKPEGDDIVAQTLGFRRFLLNATDHHAQQMLRRDPQYFYKMLPYAEAMGQGRRFTALFHGVRLETCPWYEVAKGTPTTPAAFYDHYCETLAILNVSIRK</sequence>
<feature type="chain" id="PRO_5039021990" evidence="3">
    <location>
        <begin position="24"/>
        <end position="626"/>
    </location>
</feature>
<evidence type="ECO:0000259" key="4">
    <source>
        <dbReference type="Pfam" id="PF09972"/>
    </source>
</evidence>
<feature type="transmembrane region" description="Helical" evidence="2">
    <location>
        <begin position="425"/>
        <end position="447"/>
    </location>
</feature>
<feature type="compositionally biased region" description="Acidic residues" evidence="1">
    <location>
        <begin position="68"/>
        <end position="86"/>
    </location>
</feature>
<reference evidence="5" key="2">
    <citation type="journal article" date="2021" name="PeerJ">
        <title>Extensive microbial diversity within the chicken gut microbiome revealed by metagenomics and culture.</title>
        <authorList>
            <person name="Gilroy R."/>
            <person name="Ravi A."/>
            <person name="Getino M."/>
            <person name="Pursley I."/>
            <person name="Horton D.L."/>
            <person name="Alikhan N.F."/>
            <person name="Baker D."/>
            <person name="Gharbi K."/>
            <person name="Hall N."/>
            <person name="Watson M."/>
            <person name="Adriaenssens E.M."/>
            <person name="Foster-Nyarko E."/>
            <person name="Jarju S."/>
            <person name="Secka A."/>
            <person name="Antonio M."/>
            <person name="Oren A."/>
            <person name="Chaudhuri R.R."/>
            <person name="La Ragione R."/>
            <person name="Hildebrand F."/>
            <person name="Pallen M.J."/>
        </authorList>
    </citation>
    <scope>NUCLEOTIDE SEQUENCE</scope>
    <source>
        <strain evidence="5">ChiBcec15-4380</strain>
    </source>
</reference>
<evidence type="ECO:0000256" key="2">
    <source>
        <dbReference type="SAM" id="Phobius"/>
    </source>
</evidence>
<feature type="transmembrane region" description="Helical" evidence="2">
    <location>
        <begin position="453"/>
        <end position="470"/>
    </location>
</feature>
<organism evidence="5 6">
    <name type="scientific">Candidatus Avoscillospira avicola</name>
    <dbReference type="NCBI Taxonomy" id="2840706"/>
    <lineage>
        <taxon>Bacteria</taxon>
        <taxon>Bacillati</taxon>
        <taxon>Bacillota</taxon>
        <taxon>Clostridia</taxon>
        <taxon>Eubacteriales</taxon>
        <taxon>Oscillospiraceae</taxon>
        <taxon>Oscillospiraceae incertae sedis</taxon>
        <taxon>Candidatus Avoscillospira</taxon>
    </lineage>
</organism>
<keyword evidence="3" id="KW-0732">Signal</keyword>